<evidence type="ECO:0000313" key="4">
    <source>
        <dbReference type="EMBL" id="MDY5168050.1"/>
    </source>
</evidence>
<keyword evidence="6" id="KW-1185">Reference proteome</keyword>
<proteinExistence type="inferred from homology"/>
<dbReference type="Gene3D" id="3.30.750.24">
    <property type="entry name" value="STAS domain"/>
    <property type="match status" value="1"/>
</dbReference>
<dbReference type="NCBIfam" id="TIGR00377">
    <property type="entry name" value="ant_ant_sig"/>
    <property type="match status" value="1"/>
</dbReference>
<dbReference type="Pfam" id="PF01740">
    <property type="entry name" value="STAS"/>
    <property type="match status" value="1"/>
</dbReference>
<reference evidence="4" key="2">
    <citation type="submission" date="2022-03" db="EMBL/GenBank/DDBJ databases">
        <title>First case of bacteraemia caused by Dielma fastidiosa in a patient hospitalised with diverticulitis.</title>
        <authorList>
            <person name="Forman-Ankjaer B."/>
            <person name="Hvid-Jensen F."/>
            <person name="Kobel C.M."/>
            <person name="Greve T."/>
        </authorList>
    </citation>
    <scope>NUCLEOTIDE SEQUENCE</scope>
    <source>
        <strain evidence="4">AUH_DF_2021</strain>
    </source>
</reference>
<accession>A0A2V2FGV3</accession>
<protein>
    <recommendedName>
        <fullName evidence="2">Anti-sigma factor antagonist</fullName>
    </recommendedName>
</protein>
<evidence type="ECO:0000259" key="3">
    <source>
        <dbReference type="PROSITE" id="PS50801"/>
    </source>
</evidence>
<dbReference type="OrthoDB" id="9796601at2"/>
<dbReference type="PANTHER" id="PTHR33495:SF2">
    <property type="entry name" value="ANTI-SIGMA FACTOR ANTAGONIST TM_1081-RELATED"/>
    <property type="match status" value="1"/>
</dbReference>
<dbReference type="InterPro" id="IPR002645">
    <property type="entry name" value="STAS_dom"/>
</dbReference>
<dbReference type="EMBL" id="QJKH01000013">
    <property type="protein sequence ID" value="PXX76917.1"/>
    <property type="molecule type" value="Genomic_DNA"/>
</dbReference>
<reference evidence="5 6" key="1">
    <citation type="submission" date="2018-05" db="EMBL/GenBank/DDBJ databases">
        <title>Genomic Encyclopedia of Type Strains, Phase IV (KMG-IV): sequencing the most valuable type-strain genomes for metagenomic binning, comparative biology and taxonomic classification.</title>
        <authorList>
            <person name="Goeker M."/>
        </authorList>
    </citation>
    <scope>NUCLEOTIDE SEQUENCE [LARGE SCALE GENOMIC DNA]</scope>
    <source>
        <strain evidence="5 6">JC118</strain>
    </source>
</reference>
<evidence type="ECO:0000313" key="6">
    <source>
        <dbReference type="Proteomes" id="UP000247612"/>
    </source>
</evidence>
<comment type="similarity">
    <text evidence="1 2">Belongs to the anti-sigma-factor antagonist family.</text>
</comment>
<sequence length="106" mass="12279">MRTELKNNRLIIYFSEELDNYAITQLKDECIKLIEKEKPAALCFDFRDVTFVDSTGIGFLLARYKQCQKLGIAMSVANLSKNNRALFAMSGIFQLIREERNEGNYE</sequence>
<organism evidence="5 6">
    <name type="scientific">Dielma fastidiosa</name>
    <dbReference type="NCBI Taxonomy" id="1034346"/>
    <lineage>
        <taxon>Bacteria</taxon>
        <taxon>Bacillati</taxon>
        <taxon>Bacillota</taxon>
        <taxon>Erysipelotrichia</taxon>
        <taxon>Erysipelotrichales</taxon>
        <taxon>Erysipelotrichaceae</taxon>
        <taxon>Dielma</taxon>
    </lineage>
</organism>
<dbReference type="AlphaFoldDB" id="A0A2V2FGV3"/>
<evidence type="ECO:0000256" key="2">
    <source>
        <dbReference type="RuleBase" id="RU003749"/>
    </source>
</evidence>
<dbReference type="InterPro" id="IPR003658">
    <property type="entry name" value="Anti-sigma_ant"/>
</dbReference>
<dbReference type="GO" id="GO:0043856">
    <property type="term" value="F:anti-sigma factor antagonist activity"/>
    <property type="evidence" value="ECO:0007669"/>
    <property type="project" value="InterPro"/>
</dbReference>
<dbReference type="GeneID" id="94439206"/>
<dbReference type="PROSITE" id="PS50801">
    <property type="entry name" value="STAS"/>
    <property type="match status" value="1"/>
</dbReference>
<feature type="domain" description="STAS" evidence="3">
    <location>
        <begin position="1"/>
        <end position="106"/>
    </location>
</feature>
<dbReference type="SUPFAM" id="SSF52091">
    <property type="entry name" value="SpoIIaa-like"/>
    <property type="match status" value="1"/>
</dbReference>
<dbReference type="Proteomes" id="UP001276902">
    <property type="component" value="Unassembled WGS sequence"/>
</dbReference>
<dbReference type="CDD" id="cd07043">
    <property type="entry name" value="STAS_anti-anti-sigma_factors"/>
    <property type="match status" value="1"/>
</dbReference>
<gene>
    <name evidence="5" type="ORF">DES51_113112</name>
    <name evidence="4" type="ORF">MQE39_07965</name>
</gene>
<dbReference type="PANTHER" id="PTHR33495">
    <property type="entry name" value="ANTI-SIGMA FACTOR ANTAGONIST TM_1081-RELATED-RELATED"/>
    <property type="match status" value="1"/>
</dbReference>
<dbReference type="STRING" id="1034346.GCA_000313565_03422"/>
<evidence type="ECO:0000313" key="5">
    <source>
        <dbReference type="EMBL" id="PXX76917.1"/>
    </source>
</evidence>
<name>A0A2V2FGV3_9FIRM</name>
<dbReference type="EMBL" id="JALDAW010000011">
    <property type="protein sequence ID" value="MDY5168050.1"/>
    <property type="molecule type" value="Genomic_DNA"/>
</dbReference>
<comment type="caution">
    <text evidence="5">The sequence shown here is derived from an EMBL/GenBank/DDBJ whole genome shotgun (WGS) entry which is preliminary data.</text>
</comment>
<dbReference type="InterPro" id="IPR036513">
    <property type="entry name" value="STAS_dom_sf"/>
</dbReference>
<dbReference type="RefSeq" id="WP_022939701.1">
    <property type="nucleotide sequence ID" value="NZ_BAABZA010000001.1"/>
</dbReference>
<evidence type="ECO:0000256" key="1">
    <source>
        <dbReference type="ARBA" id="ARBA00009013"/>
    </source>
</evidence>
<dbReference type="Proteomes" id="UP000247612">
    <property type="component" value="Unassembled WGS sequence"/>
</dbReference>